<keyword evidence="1" id="KW-0732">Signal</keyword>
<keyword evidence="3" id="KW-1185">Reference proteome</keyword>
<sequence length="341" mass="37065">MLFALCILTLVPHVYATFRNRPDPSYNASSNLRPENITNLDYRFYQTVGSYYNGTMTFSLSFRSEDPADDDSDKVCSELINKTLSIERRAMVAILEPSPDDGNDNPILLVIYTWDESVNLTGSDIYHDYQHSELYSADPHGSASLGTYWHLSTSNKTTTTPTSYTISGTHSPTSFAADDFLRFNFSQRCLPPTGRSSIPSDLSNRYLFSGGLLQPGWDDADDARKWAGTFPTPAIEVVFGAGEATVEVTGLFDIGSSGSGSSSLVGGLSASFRGAVDGNRSDELVLGKRGPVWTHSLGFRGQPLAGDSKGVRGNGAGWEWVLVLVLVSVACADWPWSRIAP</sequence>
<reference evidence="2" key="2">
    <citation type="submission" date="2023-05" db="EMBL/GenBank/DDBJ databases">
        <authorList>
            <consortium name="Lawrence Berkeley National Laboratory"/>
            <person name="Steindorff A."/>
            <person name="Hensen N."/>
            <person name="Bonometti L."/>
            <person name="Westerberg I."/>
            <person name="Brannstrom I.O."/>
            <person name="Guillou S."/>
            <person name="Cros-Aarteil S."/>
            <person name="Calhoun S."/>
            <person name="Haridas S."/>
            <person name="Kuo A."/>
            <person name="Mondo S."/>
            <person name="Pangilinan J."/>
            <person name="Riley R."/>
            <person name="Labutti K."/>
            <person name="Andreopoulos B."/>
            <person name="Lipzen A."/>
            <person name="Chen C."/>
            <person name="Yanf M."/>
            <person name="Daum C."/>
            <person name="Ng V."/>
            <person name="Clum A."/>
            <person name="Ohm R."/>
            <person name="Martin F."/>
            <person name="Silar P."/>
            <person name="Natvig D."/>
            <person name="Lalanne C."/>
            <person name="Gautier V."/>
            <person name="Ament-Velasquez S.L."/>
            <person name="Kruys A."/>
            <person name="Hutchinson M.I."/>
            <person name="Powell A.J."/>
            <person name="Barry K."/>
            <person name="Miller A.N."/>
            <person name="Grigoriev I.V."/>
            <person name="Debuchy R."/>
            <person name="Gladieux P."/>
            <person name="Thoren M.H."/>
            <person name="Johannesson H."/>
        </authorList>
    </citation>
    <scope>NUCLEOTIDE SEQUENCE</scope>
    <source>
        <strain evidence="2">CBS 103.79</strain>
    </source>
</reference>
<dbReference type="EMBL" id="MU856012">
    <property type="protein sequence ID" value="KAK3898046.1"/>
    <property type="molecule type" value="Genomic_DNA"/>
</dbReference>
<dbReference type="AlphaFoldDB" id="A0AAN6MDG9"/>
<protein>
    <submittedName>
        <fullName evidence="2">Uncharacterized protein</fullName>
    </submittedName>
</protein>
<name>A0AAN6MDG9_9PEZI</name>
<gene>
    <name evidence="2" type="ORF">C8A05DRAFT_19299</name>
</gene>
<accession>A0AAN6MDG9</accession>
<organism evidence="2 3">
    <name type="scientific">Staphylotrichum tortipilum</name>
    <dbReference type="NCBI Taxonomy" id="2831512"/>
    <lineage>
        <taxon>Eukaryota</taxon>
        <taxon>Fungi</taxon>
        <taxon>Dikarya</taxon>
        <taxon>Ascomycota</taxon>
        <taxon>Pezizomycotina</taxon>
        <taxon>Sordariomycetes</taxon>
        <taxon>Sordariomycetidae</taxon>
        <taxon>Sordariales</taxon>
        <taxon>Chaetomiaceae</taxon>
        <taxon>Staphylotrichum</taxon>
    </lineage>
</organism>
<evidence type="ECO:0000313" key="3">
    <source>
        <dbReference type="Proteomes" id="UP001303889"/>
    </source>
</evidence>
<evidence type="ECO:0000313" key="2">
    <source>
        <dbReference type="EMBL" id="KAK3898046.1"/>
    </source>
</evidence>
<feature type="signal peptide" evidence="1">
    <location>
        <begin position="1"/>
        <end position="16"/>
    </location>
</feature>
<reference evidence="2" key="1">
    <citation type="journal article" date="2023" name="Mol. Phylogenet. Evol.">
        <title>Genome-scale phylogeny and comparative genomics of the fungal order Sordariales.</title>
        <authorList>
            <person name="Hensen N."/>
            <person name="Bonometti L."/>
            <person name="Westerberg I."/>
            <person name="Brannstrom I.O."/>
            <person name="Guillou S."/>
            <person name="Cros-Aarteil S."/>
            <person name="Calhoun S."/>
            <person name="Haridas S."/>
            <person name="Kuo A."/>
            <person name="Mondo S."/>
            <person name="Pangilinan J."/>
            <person name="Riley R."/>
            <person name="LaButti K."/>
            <person name="Andreopoulos B."/>
            <person name="Lipzen A."/>
            <person name="Chen C."/>
            <person name="Yan M."/>
            <person name="Daum C."/>
            <person name="Ng V."/>
            <person name="Clum A."/>
            <person name="Steindorff A."/>
            <person name="Ohm R.A."/>
            <person name="Martin F."/>
            <person name="Silar P."/>
            <person name="Natvig D.O."/>
            <person name="Lalanne C."/>
            <person name="Gautier V."/>
            <person name="Ament-Velasquez S.L."/>
            <person name="Kruys A."/>
            <person name="Hutchinson M.I."/>
            <person name="Powell A.J."/>
            <person name="Barry K."/>
            <person name="Miller A.N."/>
            <person name="Grigoriev I.V."/>
            <person name="Debuchy R."/>
            <person name="Gladieux P."/>
            <person name="Hiltunen Thoren M."/>
            <person name="Johannesson H."/>
        </authorList>
    </citation>
    <scope>NUCLEOTIDE SEQUENCE</scope>
    <source>
        <strain evidence="2">CBS 103.79</strain>
    </source>
</reference>
<comment type="caution">
    <text evidence="2">The sequence shown here is derived from an EMBL/GenBank/DDBJ whole genome shotgun (WGS) entry which is preliminary data.</text>
</comment>
<dbReference type="Proteomes" id="UP001303889">
    <property type="component" value="Unassembled WGS sequence"/>
</dbReference>
<feature type="chain" id="PRO_5042973456" evidence="1">
    <location>
        <begin position="17"/>
        <end position="341"/>
    </location>
</feature>
<evidence type="ECO:0000256" key="1">
    <source>
        <dbReference type="SAM" id="SignalP"/>
    </source>
</evidence>
<proteinExistence type="predicted"/>